<dbReference type="AlphaFoldDB" id="A0A1A8YXK2"/>
<evidence type="ECO:0000313" key="3">
    <source>
        <dbReference type="EMBL" id="SBT36733.1"/>
    </source>
</evidence>
<feature type="transmembrane region" description="Helical" evidence="1">
    <location>
        <begin position="347"/>
        <end position="365"/>
    </location>
</feature>
<keyword evidence="1" id="KW-0472">Membrane</keyword>
<gene>
    <name evidence="2" type="ORF">POVWA1_031930</name>
    <name evidence="3" type="ORF">POVWA2_031650</name>
</gene>
<proteinExistence type="predicted"/>
<evidence type="ECO:0000313" key="5">
    <source>
        <dbReference type="Proteomes" id="UP000078555"/>
    </source>
</evidence>
<reference evidence="4 5" key="1">
    <citation type="submission" date="2016-05" db="EMBL/GenBank/DDBJ databases">
        <authorList>
            <person name="Naeem Raeece"/>
        </authorList>
    </citation>
    <scope>NUCLEOTIDE SEQUENCE [LARGE SCALE GENOMIC DNA]</scope>
</reference>
<name>A0A1A8YXK2_PLAOA</name>
<feature type="transmembrane region" description="Helical" evidence="1">
    <location>
        <begin position="252"/>
        <end position="278"/>
    </location>
</feature>
<dbReference type="Proteomes" id="UP000078550">
    <property type="component" value="Unassembled WGS sequence"/>
</dbReference>
<reference evidence="2" key="2">
    <citation type="submission" date="2016-05" db="EMBL/GenBank/DDBJ databases">
        <authorList>
            <person name="Lavstsen T."/>
            <person name="Jespersen J.S."/>
        </authorList>
    </citation>
    <scope>NUCLEOTIDE SEQUENCE [LARGE SCALE GENOMIC DNA]</scope>
</reference>
<dbReference type="EMBL" id="FLRD01000094">
    <property type="protein sequence ID" value="SBT36333.1"/>
    <property type="molecule type" value="Genomic_DNA"/>
</dbReference>
<organism evidence="2 5">
    <name type="scientific">Plasmodium ovale wallikeri</name>
    <dbReference type="NCBI Taxonomy" id="864142"/>
    <lineage>
        <taxon>Eukaryota</taxon>
        <taxon>Sar</taxon>
        <taxon>Alveolata</taxon>
        <taxon>Apicomplexa</taxon>
        <taxon>Aconoidasida</taxon>
        <taxon>Haemosporida</taxon>
        <taxon>Plasmodiidae</taxon>
        <taxon>Plasmodium</taxon>
        <taxon>Plasmodium (Plasmodium)</taxon>
    </lineage>
</organism>
<protein>
    <submittedName>
        <fullName evidence="2">Amino acid transporter, putative</fullName>
    </submittedName>
</protein>
<evidence type="ECO:0000313" key="2">
    <source>
        <dbReference type="EMBL" id="SBT36333.1"/>
    </source>
</evidence>
<sequence length="482" mass="57409">MDVDETRDELFIDEIRNDLFHEKEESGVQKEMSIYDQKKRTQFSNGNRRKSRKKFYLYESGNAFERNNSSLSMAHPNIVKEKIKRRKNIRSFKNVYNNIISFIKENKNDMKKIRHTLFLRAYENSELYHMKRENKKEKLNMYLRDNFVDEVDAVDAADSVDAVDTVDAKERLKLLKMLKRYDKKYEGYTELYTLCDYSIYFQDKNVVDVLLQKEKCEDFFYYLVNIGISYNDIIQMASVFENMKYLKGCIILIMSYIMSIIKCIDAICLQISYISYYFMDKNPWVYKNIDTKICSKFNGSRNICDFSRNICYYDETTRTCEINKMKLGIRMYDTLLDKYVEPKSEKFTSSIVMLSFLLLLLYNGFSKYKTSHKITELFIFLLVLLFITHIITLRDFSLIEYLFTDFSLSRIWNLLCNHEVWVLCMLHCTINMSLHSGMYFYSSKGLRYSCRTSFGNLNSKDLLVGKMERACLTEESFAIEDD</sequence>
<accession>A0A1A8YXK2</accession>
<feature type="transmembrane region" description="Helical" evidence="1">
    <location>
        <begin position="419"/>
        <end position="441"/>
    </location>
</feature>
<evidence type="ECO:0000256" key="1">
    <source>
        <dbReference type="SAM" id="Phobius"/>
    </source>
</evidence>
<evidence type="ECO:0000313" key="4">
    <source>
        <dbReference type="Proteomes" id="UP000078550"/>
    </source>
</evidence>
<keyword evidence="5" id="KW-1185">Reference proteome</keyword>
<dbReference type="Proteomes" id="UP000078555">
    <property type="component" value="Unassembled WGS sequence"/>
</dbReference>
<feature type="transmembrane region" description="Helical" evidence="1">
    <location>
        <begin position="377"/>
        <end position="399"/>
    </location>
</feature>
<keyword evidence="1" id="KW-0812">Transmembrane</keyword>
<keyword evidence="1" id="KW-1133">Transmembrane helix</keyword>
<dbReference type="EMBL" id="FLRE01000124">
    <property type="protein sequence ID" value="SBT36733.1"/>
    <property type="molecule type" value="Genomic_DNA"/>
</dbReference>